<dbReference type="GO" id="GO:0016020">
    <property type="term" value="C:membrane"/>
    <property type="evidence" value="ECO:0007669"/>
    <property type="project" value="UniProtKB-SubCell"/>
</dbReference>
<accession>K6QFC7</accession>
<dbReference type="Pfam" id="PF03845">
    <property type="entry name" value="Spore_permease"/>
    <property type="match status" value="1"/>
</dbReference>
<feature type="transmembrane region" description="Helical" evidence="9">
    <location>
        <begin position="183"/>
        <end position="203"/>
    </location>
</feature>
<evidence type="ECO:0000256" key="4">
    <source>
        <dbReference type="ARBA" id="ARBA00022544"/>
    </source>
</evidence>
<evidence type="ECO:0000256" key="8">
    <source>
        <dbReference type="SAM" id="MobiDB-lite"/>
    </source>
</evidence>
<feature type="transmembrane region" description="Helical" evidence="9">
    <location>
        <begin position="333"/>
        <end position="355"/>
    </location>
</feature>
<evidence type="ECO:0000313" key="10">
    <source>
        <dbReference type="EMBL" id="EKP95696.1"/>
    </source>
</evidence>
<feature type="transmembrane region" description="Helical" evidence="9">
    <location>
        <begin position="118"/>
        <end position="135"/>
    </location>
</feature>
<dbReference type="PANTHER" id="PTHR34975:SF2">
    <property type="entry name" value="SPORE GERMINATION PROTEIN A2"/>
    <property type="match status" value="1"/>
</dbReference>
<dbReference type="STRING" id="867903.ThesuDRAFT_01455"/>
<dbReference type="eggNOG" id="COG0814">
    <property type="taxonomic scope" value="Bacteria"/>
</dbReference>
<evidence type="ECO:0000313" key="11">
    <source>
        <dbReference type="Proteomes" id="UP000005710"/>
    </source>
</evidence>
<evidence type="ECO:0000256" key="6">
    <source>
        <dbReference type="ARBA" id="ARBA00022989"/>
    </source>
</evidence>
<keyword evidence="7 9" id="KW-0472">Membrane</keyword>
<evidence type="ECO:0000256" key="2">
    <source>
        <dbReference type="ARBA" id="ARBA00007998"/>
    </source>
</evidence>
<dbReference type="OrthoDB" id="2716906at2"/>
<dbReference type="RefSeq" id="WP_006903725.1">
    <property type="nucleotide sequence ID" value="NZ_JH976535.1"/>
</dbReference>
<organism evidence="10 11">
    <name type="scientific">Thermaerobacter subterraneus DSM 13965</name>
    <dbReference type="NCBI Taxonomy" id="867903"/>
    <lineage>
        <taxon>Bacteria</taxon>
        <taxon>Bacillati</taxon>
        <taxon>Bacillota</taxon>
        <taxon>Clostridia</taxon>
        <taxon>Eubacteriales</taxon>
        <taxon>Clostridiales Family XVII. Incertae Sedis</taxon>
        <taxon>Thermaerobacter</taxon>
    </lineage>
</organism>
<gene>
    <name evidence="10" type="ORF">ThesuDRAFT_01455</name>
</gene>
<feature type="region of interest" description="Disordered" evidence="8">
    <location>
        <begin position="371"/>
        <end position="409"/>
    </location>
</feature>
<dbReference type="NCBIfam" id="TIGR00912">
    <property type="entry name" value="2A0309"/>
    <property type="match status" value="1"/>
</dbReference>
<dbReference type="Gene3D" id="1.20.1740.10">
    <property type="entry name" value="Amino acid/polyamine transporter I"/>
    <property type="match status" value="1"/>
</dbReference>
<feature type="transmembrane region" description="Helical" evidence="9">
    <location>
        <begin position="306"/>
        <end position="327"/>
    </location>
</feature>
<dbReference type="PANTHER" id="PTHR34975">
    <property type="entry name" value="SPORE GERMINATION PROTEIN A2"/>
    <property type="match status" value="1"/>
</dbReference>
<dbReference type="HOGENOM" id="CLU_047547_0_2_9"/>
<evidence type="ECO:0000256" key="7">
    <source>
        <dbReference type="ARBA" id="ARBA00023136"/>
    </source>
</evidence>
<keyword evidence="11" id="KW-1185">Reference proteome</keyword>
<evidence type="ECO:0000256" key="1">
    <source>
        <dbReference type="ARBA" id="ARBA00004141"/>
    </source>
</evidence>
<keyword evidence="4" id="KW-0309">Germination</keyword>
<feature type="transmembrane region" description="Helical" evidence="9">
    <location>
        <begin position="215"/>
        <end position="241"/>
    </location>
</feature>
<protein>
    <submittedName>
        <fullName evidence="10">Spore germination protein, amino acid permease</fullName>
    </submittedName>
</protein>
<evidence type="ECO:0000256" key="5">
    <source>
        <dbReference type="ARBA" id="ARBA00022692"/>
    </source>
</evidence>
<keyword evidence="6 9" id="KW-1133">Transmembrane helix</keyword>
<dbReference type="AlphaFoldDB" id="K6QFC7"/>
<keyword evidence="3" id="KW-0813">Transport</keyword>
<keyword evidence="5 9" id="KW-0812">Transmembrane</keyword>
<dbReference type="Proteomes" id="UP000005710">
    <property type="component" value="Unassembled WGS sequence"/>
</dbReference>
<feature type="transmembrane region" description="Helical" evidence="9">
    <location>
        <begin position="270"/>
        <end position="294"/>
    </location>
</feature>
<dbReference type="InterPro" id="IPR004761">
    <property type="entry name" value="Spore_GerAB"/>
</dbReference>
<comment type="subcellular location">
    <subcellularLocation>
        <location evidence="1">Membrane</location>
        <topology evidence="1">Multi-pass membrane protein</topology>
    </subcellularLocation>
</comment>
<evidence type="ECO:0000256" key="3">
    <source>
        <dbReference type="ARBA" id="ARBA00022448"/>
    </source>
</evidence>
<feature type="transmembrane region" description="Helical" evidence="9">
    <location>
        <begin position="85"/>
        <end position="106"/>
    </location>
</feature>
<comment type="similarity">
    <text evidence="2">Belongs to the amino acid-polyamine-organocation (APC) superfamily. Spore germination protein (SGP) (TC 2.A.3.9) family.</text>
</comment>
<reference evidence="10" key="2">
    <citation type="submission" date="2012-10" db="EMBL/GenBank/DDBJ databases">
        <title>Improved high-quality draft of Thermaerobacter subterraneus C21, DSM 13965.</title>
        <authorList>
            <consortium name="DOE Joint Genome Institute"/>
            <person name="Eisen J."/>
            <person name="Huntemann M."/>
            <person name="Wei C.-L."/>
            <person name="Han J."/>
            <person name="Detter J.C."/>
            <person name="Han C."/>
            <person name="Tapia R."/>
            <person name="Chen A."/>
            <person name="Kyrpides N."/>
            <person name="Mavromatis K."/>
            <person name="Markowitz V."/>
            <person name="Szeto E."/>
            <person name="Ivanova N."/>
            <person name="Mikhailova N."/>
            <person name="Ovchinnikova G."/>
            <person name="Pagani I."/>
            <person name="Pati A."/>
            <person name="Goodwin L."/>
            <person name="Nordberg H.P."/>
            <person name="Cantor M.N."/>
            <person name="Hua S.X."/>
            <person name="Woyke T."/>
            <person name="Eisen J."/>
            <person name="Klenk H.-P."/>
        </authorList>
    </citation>
    <scope>NUCLEOTIDE SEQUENCE [LARGE SCALE GENOMIC DNA]</scope>
    <source>
        <strain evidence="10">DSM 13965</strain>
    </source>
</reference>
<dbReference type="GO" id="GO:0009847">
    <property type="term" value="P:spore germination"/>
    <property type="evidence" value="ECO:0007669"/>
    <property type="project" value="InterPro"/>
</dbReference>
<proteinExistence type="inferred from homology"/>
<comment type="caution">
    <text evidence="10">The sequence shown here is derived from an EMBL/GenBank/DDBJ whole genome shotgun (WGS) entry which is preliminary data.</text>
</comment>
<feature type="transmembrane region" description="Helical" evidence="9">
    <location>
        <begin position="7"/>
        <end position="28"/>
    </location>
</feature>
<evidence type="ECO:0000256" key="9">
    <source>
        <dbReference type="SAM" id="Phobius"/>
    </source>
</evidence>
<sequence>MQNSQAVTVRGALTVIVNVMIGVGILTLPREVAARSGPDSVVATLLGALPVAVVLAALNGLSPWMHRRRLQHGLEMLVGRWPARILLVAYAIYFGVLASVIARAFAEVVNANVLRNTPVEAIMIPMLLAAVFLVHHRTVTVMRAIELTFPVLVVTLVLLALATMGRVNLIYVRPQWALGAGPLIQGAAASLFAYSGFAVYLFLLPELEARPRRAMPWLVAGLVGLIYSMVVFSAVGTFGVVEVQRITWPTIELVKVTQIPGRVFERLESAFLAVWVTAVFTTVGPALFAAAKALQALFELDEHRVLAPMALPLMYVVALLPANFAAVGQLMTVLGWVSLGLEVAVPLLLWAVAAIKGRRLQRAHRGPAAAAAAGAGPSPVRPSGGPFGRVAGAGSPAGSGAASGPERGV</sequence>
<feature type="transmembrane region" description="Helical" evidence="9">
    <location>
        <begin position="40"/>
        <end position="64"/>
    </location>
</feature>
<feature type="transmembrane region" description="Helical" evidence="9">
    <location>
        <begin position="147"/>
        <end position="171"/>
    </location>
</feature>
<name>K6QFC7_9FIRM</name>
<dbReference type="EMBL" id="AENY02000002">
    <property type="protein sequence ID" value="EKP95696.1"/>
    <property type="molecule type" value="Genomic_DNA"/>
</dbReference>
<reference evidence="10" key="1">
    <citation type="submission" date="2010-10" db="EMBL/GenBank/DDBJ databases">
        <authorList>
            <consortium name="US DOE Joint Genome Institute (JGI-PGF)"/>
            <person name="Lucas S."/>
            <person name="Copeland A."/>
            <person name="Lapidus A."/>
            <person name="Bruce D."/>
            <person name="Goodwin L."/>
            <person name="Pitluck S."/>
            <person name="Kyrpides N."/>
            <person name="Mavromatis K."/>
            <person name="Detter J.C."/>
            <person name="Han C."/>
            <person name="Land M."/>
            <person name="Hauser L."/>
            <person name="Markowitz V."/>
            <person name="Cheng J.-F."/>
            <person name="Hugenholtz P."/>
            <person name="Woyke T."/>
            <person name="Wu D."/>
            <person name="Pukall R."/>
            <person name="Wahrenburg C."/>
            <person name="Brambilla E."/>
            <person name="Klenk H.-P."/>
            <person name="Eisen J.A."/>
        </authorList>
    </citation>
    <scope>NUCLEOTIDE SEQUENCE [LARGE SCALE GENOMIC DNA]</scope>
    <source>
        <strain evidence="10">DSM 13965</strain>
    </source>
</reference>